<dbReference type="EC" id="5.6.2.4" evidence="13"/>
<evidence type="ECO:0000256" key="13">
    <source>
        <dbReference type="ARBA" id="ARBA00034808"/>
    </source>
</evidence>
<dbReference type="InterPro" id="IPR014017">
    <property type="entry name" value="DNA_helicase_UvrD-like_C"/>
</dbReference>
<evidence type="ECO:0000256" key="2">
    <source>
        <dbReference type="ARBA" id="ARBA00022722"/>
    </source>
</evidence>
<dbReference type="Gene3D" id="1.10.486.10">
    <property type="entry name" value="PCRA, domain 4"/>
    <property type="match status" value="1"/>
</dbReference>
<dbReference type="Gene3D" id="1.10.10.160">
    <property type="match status" value="1"/>
</dbReference>
<dbReference type="InterPro" id="IPR011604">
    <property type="entry name" value="PDDEXK-like_dom_sf"/>
</dbReference>
<dbReference type="InterPro" id="IPR013986">
    <property type="entry name" value="DExx_box_DNA_helicase_dom_sf"/>
</dbReference>
<evidence type="ECO:0000256" key="9">
    <source>
        <dbReference type="ARBA" id="ARBA00023125"/>
    </source>
</evidence>
<keyword evidence="5" id="KW-0378">Hydrolase</keyword>
<keyword evidence="6" id="KW-0347">Helicase</keyword>
<dbReference type="PANTHER" id="PTHR11070">
    <property type="entry name" value="UVRD / RECB / PCRA DNA HELICASE FAMILY MEMBER"/>
    <property type="match status" value="1"/>
</dbReference>
<dbReference type="Pfam" id="PF00580">
    <property type="entry name" value="UvrD-helicase"/>
    <property type="match status" value="1"/>
</dbReference>
<dbReference type="EMBL" id="UINC01001539">
    <property type="protein sequence ID" value="SUZ83182.1"/>
    <property type="molecule type" value="Genomic_DNA"/>
</dbReference>
<keyword evidence="2" id="KW-0540">Nuclease</keyword>
<feature type="domain" description="UvrD-like helicase ATP-binding" evidence="15">
    <location>
        <begin position="8"/>
        <end position="321"/>
    </location>
</feature>
<proteinExistence type="inferred from homology"/>
<dbReference type="GO" id="GO:0005524">
    <property type="term" value="F:ATP binding"/>
    <property type="evidence" value="ECO:0007669"/>
    <property type="project" value="UniProtKB-KW"/>
</dbReference>
<dbReference type="GO" id="GO:0003677">
    <property type="term" value="F:DNA binding"/>
    <property type="evidence" value="ECO:0007669"/>
    <property type="project" value="UniProtKB-KW"/>
</dbReference>
<evidence type="ECO:0000256" key="5">
    <source>
        <dbReference type="ARBA" id="ARBA00022801"/>
    </source>
</evidence>
<evidence type="ECO:0000313" key="17">
    <source>
        <dbReference type="EMBL" id="SUZ83182.1"/>
    </source>
</evidence>
<reference evidence="17" key="1">
    <citation type="submission" date="2018-05" db="EMBL/GenBank/DDBJ databases">
        <authorList>
            <person name="Lanie J.A."/>
            <person name="Ng W.-L."/>
            <person name="Kazmierczak K.M."/>
            <person name="Andrzejewski T.M."/>
            <person name="Davidsen T.M."/>
            <person name="Wayne K.J."/>
            <person name="Tettelin H."/>
            <person name="Glass J.I."/>
            <person name="Rusch D."/>
            <person name="Podicherti R."/>
            <person name="Tsui H.-C.T."/>
            <person name="Winkler M.E."/>
        </authorList>
    </citation>
    <scope>NUCLEOTIDE SEQUENCE</scope>
</reference>
<sequence length="1002" mass="116788">MESSAVSFNPNIAQKEAILHKPSPLMILAGAGTGKTTTLLNRIFYLVQKEDVPPENIILLTFTDKTTSEITRRIKELIGSSADKITISTFHGFCNALVREQNISPNAEKILWQKDDIIYFFINHFDELKFISSSSFLASPYTAITKSFIPFIDRIRDELLTPDQLNDLYQSTNILENNFHELFPNMHKDCDYIDCINQLSDLIKIFDYFQKEKNKMGVVDYGDMILDCWNMLNSSSTVLNNTRKKYKHIFIDEYQDNNYALNKIINFIAGHKPSITVVGDEDQCIYSFRGANYYNIKDFEKRYSSFPNYKMVKLVENYRSSSEILDLANASIKHNTQREEKSLIRPKELPKNGPKPKWYVSESKESMNQIPQLIHDMVEMNNRVFGDIAIICRSWGHIKNLASVLQKSAIPVDIHIEKFFNVPIVKDVLAWGHLVIADERSEAALFRILKDKMGYEWTSKFYSKLNKTSIDERLNALEKLSIKFPDILWVLSTREKILRSYKKKQSPDEIVWDILKHLKDAPEIQHLRKNYRYKQRLNLANMAKLMLIAERFNAIEENPTLKSWLQYMNILQRNMNIEAAQPEEYNKNAAVQILTAHQSKGLEFPIVIIPFLRSGSFPIRFNKTKIIDELPIKWKHWFNENPISVEEFHIQEERRIFHVACTRAKDELYLFGPSKAQSIFTKELDSLEPKIMENSIMKISDEAVIQPELNSEKQQLLVDLSHEIAANHYDNASEVLSKMKKLNENPTKEDSNKLDPRYLLKLSASSINDYESCPYKYRLKHIDKVPERKTRATMEFGIIIHNVLDEFHGKGNQSLKQMMDLLDKHWRKDAFEYLLREEEFKKQAIELVEAYFNYYKEHPSIVVAREKMFNFTIDELQVVISGKIDRIDQEGDSLSVIDYKTSKNKEKAKGNLQLALYTEALKRDAVEDVKGNPGTTILHFLRHYEDPLESHTFTSDDLSKELEKVSKVAEGIRKNEFQTKPGDFNCQNCDYRQFLCPAWEED</sequence>
<evidence type="ECO:0000259" key="16">
    <source>
        <dbReference type="PROSITE" id="PS51217"/>
    </source>
</evidence>
<comment type="similarity">
    <text evidence="1">Belongs to the helicase family. UvrD subfamily.</text>
</comment>
<evidence type="ECO:0000256" key="12">
    <source>
        <dbReference type="ARBA" id="ARBA00034617"/>
    </source>
</evidence>
<evidence type="ECO:0000256" key="4">
    <source>
        <dbReference type="ARBA" id="ARBA00022763"/>
    </source>
</evidence>
<evidence type="ECO:0000256" key="3">
    <source>
        <dbReference type="ARBA" id="ARBA00022741"/>
    </source>
</evidence>
<dbReference type="CDD" id="cd17932">
    <property type="entry name" value="DEXQc_UvrD"/>
    <property type="match status" value="1"/>
</dbReference>
<protein>
    <recommendedName>
        <fullName evidence="13">DNA 3'-5' helicase</fullName>
        <ecNumber evidence="13">5.6.2.4</ecNumber>
    </recommendedName>
</protein>
<evidence type="ECO:0000256" key="14">
    <source>
        <dbReference type="ARBA" id="ARBA00048988"/>
    </source>
</evidence>
<keyword evidence="7" id="KW-0269">Exonuclease</keyword>
<evidence type="ECO:0000256" key="1">
    <source>
        <dbReference type="ARBA" id="ARBA00009922"/>
    </source>
</evidence>
<dbReference type="InterPro" id="IPR027417">
    <property type="entry name" value="P-loop_NTPase"/>
</dbReference>
<organism evidence="17">
    <name type="scientific">marine metagenome</name>
    <dbReference type="NCBI Taxonomy" id="408172"/>
    <lineage>
        <taxon>unclassified sequences</taxon>
        <taxon>metagenomes</taxon>
        <taxon>ecological metagenomes</taxon>
    </lineage>
</organism>
<dbReference type="Pfam" id="PF12705">
    <property type="entry name" value="PDDEXK_1"/>
    <property type="match status" value="1"/>
</dbReference>
<dbReference type="PROSITE" id="PS51217">
    <property type="entry name" value="UVRD_HELICASE_CTER"/>
    <property type="match status" value="1"/>
</dbReference>
<keyword evidence="4" id="KW-0227">DNA damage</keyword>
<dbReference type="PROSITE" id="PS51198">
    <property type="entry name" value="UVRD_HELICASE_ATP_BIND"/>
    <property type="match status" value="1"/>
</dbReference>
<gene>
    <name evidence="17" type="ORF">METZ01_LOCUS36036</name>
</gene>
<dbReference type="Gene3D" id="3.40.50.300">
    <property type="entry name" value="P-loop containing nucleotide triphosphate hydrolases"/>
    <property type="match status" value="2"/>
</dbReference>
<dbReference type="InterPro" id="IPR038726">
    <property type="entry name" value="PDDEXK_AddAB-type"/>
</dbReference>
<dbReference type="Gene3D" id="3.90.320.10">
    <property type="match status" value="1"/>
</dbReference>
<dbReference type="PANTHER" id="PTHR11070:SF2">
    <property type="entry name" value="ATP-DEPENDENT DNA HELICASE SRS2"/>
    <property type="match status" value="1"/>
</dbReference>
<comment type="catalytic activity">
    <reaction evidence="12">
        <text>Couples ATP hydrolysis with the unwinding of duplex DNA by translocating in the 3'-5' direction.</text>
        <dbReference type="EC" id="5.6.2.4"/>
    </reaction>
</comment>
<keyword evidence="10" id="KW-0234">DNA repair</keyword>
<dbReference type="Pfam" id="PF13361">
    <property type="entry name" value="UvrD_C"/>
    <property type="match status" value="1"/>
</dbReference>
<evidence type="ECO:0000256" key="10">
    <source>
        <dbReference type="ARBA" id="ARBA00023204"/>
    </source>
</evidence>
<dbReference type="GO" id="GO:0000725">
    <property type="term" value="P:recombinational repair"/>
    <property type="evidence" value="ECO:0007669"/>
    <property type="project" value="TreeGrafter"/>
</dbReference>
<evidence type="ECO:0000256" key="8">
    <source>
        <dbReference type="ARBA" id="ARBA00022840"/>
    </source>
</evidence>
<keyword evidence="3" id="KW-0547">Nucleotide-binding</keyword>
<dbReference type="AlphaFoldDB" id="A0A381QUU7"/>
<keyword evidence="11" id="KW-0413">Isomerase</keyword>
<dbReference type="GO" id="GO:0004527">
    <property type="term" value="F:exonuclease activity"/>
    <property type="evidence" value="ECO:0007669"/>
    <property type="project" value="UniProtKB-KW"/>
</dbReference>
<dbReference type="InterPro" id="IPR011335">
    <property type="entry name" value="Restrct_endonuc-II-like"/>
</dbReference>
<dbReference type="SUPFAM" id="SSF52540">
    <property type="entry name" value="P-loop containing nucleoside triphosphate hydrolases"/>
    <property type="match status" value="1"/>
</dbReference>
<dbReference type="GO" id="GO:0043138">
    <property type="term" value="F:3'-5' DNA helicase activity"/>
    <property type="evidence" value="ECO:0007669"/>
    <property type="project" value="UniProtKB-EC"/>
</dbReference>
<dbReference type="SUPFAM" id="SSF52980">
    <property type="entry name" value="Restriction endonuclease-like"/>
    <property type="match status" value="1"/>
</dbReference>
<comment type="catalytic activity">
    <reaction evidence="14">
        <text>ATP + H2O = ADP + phosphate + H(+)</text>
        <dbReference type="Rhea" id="RHEA:13065"/>
        <dbReference type="ChEBI" id="CHEBI:15377"/>
        <dbReference type="ChEBI" id="CHEBI:15378"/>
        <dbReference type="ChEBI" id="CHEBI:30616"/>
        <dbReference type="ChEBI" id="CHEBI:43474"/>
        <dbReference type="ChEBI" id="CHEBI:456216"/>
        <dbReference type="EC" id="5.6.2.4"/>
    </reaction>
</comment>
<keyword evidence="9" id="KW-0238">DNA-binding</keyword>
<dbReference type="InterPro" id="IPR000212">
    <property type="entry name" value="DNA_helicase_UvrD/REP"/>
</dbReference>
<evidence type="ECO:0000256" key="11">
    <source>
        <dbReference type="ARBA" id="ARBA00023235"/>
    </source>
</evidence>
<accession>A0A381QUU7</accession>
<evidence type="ECO:0000259" key="15">
    <source>
        <dbReference type="PROSITE" id="PS51198"/>
    </source>
</evidence>
<keyword evidence="8" id="KW-0067">ATP-binding</keyword>
<evidence type="ECO:0000256" key="6">
    <source>
        <dbReference type="ARBA" id="ARBA00022806"/>
    </source>
</evidence>
<feature type="domain" description="UvrD-like helicase C-terminal" evidence="16">
    <location>
        <begin position="322"/>
        <end position="601"/>
    </location>
</feature>
<evidence type="ECO:0000256" key="7">
    <source>
        <dbReference type="ARBA" id="ARBA00022839"/>
    </source>
</evidence>
<name>A0A381QUU7_9ZZZZ</name>
<dbReference type="InterPro" id="IPR014016">
    <property type="entry name" value="UvrD-like_ATP-bd"/>
</dbReference>